<feature type="compositionally biased region" description="Low complexity" evidence="1">
    <location>
        <begin position="28"/>
        <end position="39"/>
    </location>
</feature>
<feature type="compositionally biased region" description="Polar residues" evidence="1">
    <location>
        <begin position="61"/>
        <end position="73"/>
    </location>
</feature>
<dbReference type="Proteomes" id="UP000681722">
    <property type="component" value="Unassembled WGS sequence"/>
</dbReference>
<dbReference type="AlphaFoldDB" id="A0A816DBM1"/>
<feature type="region of interest" description="Disordered" evidence="1">
    <location>
        <begin position="20"/>
        <end position="91"/>
    </location>
</feature>
<dbReference type="Proteomes" id="UP000663829">
    <property type="component" value="Unassembled WGS sequence"/>
</dbReference>
<comment type="caution">
    <text evidence="3">The sequence shown here is derived from an EMBL/GenBank/DDBJ whole genome shotgun (WGS) entry which is preliminary data.</text>
</comment>
<dbReference type="EMBL" id="CAJNOK010054425">
    <property type="protein sequence ID" value="CAF1615699.1"/>
    <property type="molecule type" value="Genomic_DNA"/>
</dbReference>
<name>A0A816DBM1_9BILA</name>
<dbReference type="EMBL" id="CAJNOQ010044198">
    <property type="protein sequence ID" value="CAF1632755.1"/>
    <property type="molecule type" value="Genomic_DNA"/>
</dbReference>
<dbReference type="Proteomes" id="UP000682733">
    <property type="component" value="Unassembled WGS sequence"/>
</dbReference>
<dbReference type="EMBL" id="CAJOBA010078966">
    <property type="protein sequence ID" value="CAF4431992.1"/>
    <property type="molecule type" value="Genomic_DNA"/>
</dbReference>
<evidence type="ECO:0000313" key="3">
    <source>
        <dbReference type="EMBL" id="CAF1632755.1"/>
    </source>
</evidence>
<reference evidence="3" key="1">
    <citation type="submission" date="2021-02" db="EMBL/GenBank/DDBJ databases">
        <authorList>
            <person name="Nowell W R."/>
        </authorList>
    </citation>
    <scope>NUCLEOTIDE SEQUENCE</scope>
</reference>
<evidence type="ECO:0000313" key="5">
    <source>
        <dbReference type="EMBL" id="CAF4534021.1"/>
    </source>
</evidence>
<keyword evidence="6" id="KW-1185">Reference proteome</keyword>
<sequence length="189" mass="20947">MKSRRDDKLKLGIRQQLIQKRPKAPVATTTIFPSTSTSTCQPGTESQVLSPTKTALPPLATNKTISRSPSLSVERSRSPLPKKQQQQPFAKTPIKKHAPTFCLGSTPMVNRLRAKLNDHNAIVSPSSCTSSSQSVVTATKSKDKQTVSAKKHQHLSENEESVNVYNLFYQFAVILRQLMLNLLRVQIVV</sequence>
<evidence type="ECO:0000313" key="4">
    <source>
        <dbReference type="EMBL" id="CAF4431992.1"/>
    </source>
</evidence>
<protein>
    <submittedName>
        <fullName evidence="3">Uncharacterized protein</fullName>
    </submittedName>
</protein>
<accession>A0A816DBM1</accession>
<evidence type="ECO:0000313" key="6">
    <source>
        <dbReference type="Proteomes" id="UP000663829"/>
    </source>
</evidence>
<dbReference type="EMBL" id="CAJOBC010112200">
    <property type="protein sequence ID" value="CAF4534021.1"/>
    <property type="molecule type" value="Genomic_DNA"/>
</dbReference>
<organism evidence="3 6">
    <name type="scientific">Didymodactylos carnosus</name>
    <dbReference type="NCBI Taxonomy" id="1234261"/>
    <lineage>
        <taxon>Eukaryota</taxon>
        <taxon>Metazoa</taxon>
        <taxon>Spiralia</taxon>
        <taxon>Gnathifera</taxon>
        <taxon>Rotifera</taxon>
        <taxon>Eurotatoria</taxon>
        <taxon>Bdelloidea</taxon>
        <taxon>Philodinida</taxon>
        <taxon>Philodinidae</taxon>
        <taxon>Didymodactylos</taxon>
    </lineage>
</organism>
<evidence type="ECO:0000256" key="1">
    <source>
        <dbReference type="SAM" id="MobiDB-lite"/>
    </source>
</evidence>
<evidence type="ECO:0000313" key="2">
    <source>
        <dbReference type="EMBL" id="CAF1615699.1"/>
    </source>
</evidence>
<gene>
    <name evidence="3" type="ORF">GPM918_LOCUS44454</name>
    <name evidence="2" type="ORF">OVA965_LOCUS42892</name>
    <name evidence="5" type="ORF">SRO942_LOCUS46312</name>
    <name evidence="4" type="ORF">TMI583_LOCUS44948</name>
</gene>
<dbReference type="Proteomes" id="UP000677228">
    <property type="component" value="Unassembled WGS sequence"/>
</dbReference>
<feature type="compositionally biased region" description="Polar residues" evidence="1">
    <location>
        <begin position="40"/>
        <end position="53"/>
    </location>
</feature>
<proteinExistence type="predicted"/>